<feature type="domain" description="TNase-like" evidence="5">
    <location>
        <begin position="31"/>
        <end position="151"/>
    </location>
</feature>
<name>A0A0R7N6H3_9BACT</name>
<evidence type="ECO:0000259" key="5">
    <source>
        <dbReference type="PROSITE" id="PS50830"/>
    </source>
</evidence>
<dbReference type="EMBL" id="KR057702">
    <property type="protein sequence ID" value="AKQ70956.1"/>
    <property type="molecule type" value="Genomic_DNA"/>
</dbReference>
<evidence type="ECO:0000256" key="1">
    <source>
        <dbReference type="ARBA" id="ARBA00022722"/>
    </source>
</evidence>
<dbReference type="GO" id="GO:0005737">
    <property type="term" value="C:cytoplasm"/>
    <property type="evidence" value="ECO:0007669"/>
    <property type="project" value="TreeGrafter"/>
</dbReference>
<dbReference type="SMART" id="SM00318">
    <property type="entry name" value="SNc"/>
    <property type="match status" value="1"/>
</dbReference>
<reference evidence="6" key="1">
    <citation type="journal article" date="2015" name="J. Microbiol. Biotechnol.">
        <title>Characterization of a Soil Metagenome-Derived Gene Encoding Wax Ester Synthase.</title>
        <authorList>
            <person name="Kim N.H."/>
            <person name="Park J.H."/>
            <person name="Chung E."/>
            <person name="So H.A."/>
            <person name="Lee M.H."/>
            <person name="Kim J.C."/>
            <person name="Hwang E.C."/>
            <person name="Lee S.W."/>
        </authorList>
    </citation>
    <scope>NUCLEOTIDE SEQUENCE</scope>
</reference>
<dbReference type="SUPFAM" id="SSF50199">
    <property type="entry name" value="Staphylococcal nuclease"/>
    <property type="match status" value="1"/>
</dbReference>
<dbReference type="PROSITE" id="PS50830">
    <property type="entry name" value="TNASE_3"/>
    <property type="match status" value="1"/>
</dbReference>
<dbReference type="Gene3D" id="2.40.50.90">
    <property type="match status" value="1"/>
</dbReference>
<dbReference type="AlphaFoldDB" id="A0A0R7N6H3"/>
<keyword evidence="4" id="KW-0732">Signal</keyword>
<keyword evidence="1" id="KW-0540">Nuclease</keyword>
<organism evidence="6">
    <name type="scientific">bacterium enrichment culture</name>
    <dbReference type="NCBI Taxonomy" id="207831"/>
    <lineage>
        <taxon>Bacteria</taxon>
        <taxon>environmental samples</taxon>
    </lineage>
</organism>
<dbReference type="Pfam" id="PF00565">
    <property type="entry name" value="SNase"/>
    <property type="match status" value="1"/>
</dbReference>
<evidence type="ECO:0000256" key="2">
    <source>
        <dbReference type="ARBA" id="ARBA00022759"/>
    </source>
</evidence>
<proteinExistence type="predicted"/>
<dbReference type="PANTHER" id="PTHR12302">
    <property type="entry name" value="EBNA2 BINDING PROTEIN P100"/>
    <property type="match status" value="1"/>
</dbReference>
<dbReference type="GO" id="GO:0016787">
    <property type="term" value="F:hydrolase activity"/>
    <property type="evidence" value="ECO:0007669"/>
    <property type="project" value="UniProtKB-KW"/>
</dbReference>
<feature type="chain" id="PRO_5006587676" evidence="4">
    <location>
        <begin position="29"/>
        <end position="175"/>
    </location>
</feature>
<protein>
    <submittedName>
        <fullName evidence="6">Nuclease-like protein</fullName>
    </submittedName>
</protein>
<keyword evidence="2" id="KW-0255">Endonuclease</keyword>
<dbReference type="InterPro" id="IPR016071">
    <property type="entry name" value="Staphylococal_nuclease_OB-fold"/>
</dbReference>
<evidence type="ECO:0000313" key="6">
    <source>
        <dbReference type="EMBL" id="AKQ70956.1"/>
    </source>
</evidence>
<keyword evidence="3" id="KW-0378">Hydrolase</keyword>
<dbReference type="InterPro" id="IPR035437">
    <property type="entry name" value="SNase_OB-fold_sf"/>
</dbReference>
<evidence type="ECO:0000256" key="4">
    <source>
        <dbReference type="SAM" id="SignalP"/>
    </source>
</evidence>
<accession>A0A0R7N6H3</accession>
<feature type="signal peptide" evidence="4">
    <location>
        <begin position="1"/>
        <end position="28"/>
    </location>
</feature>
<dbReference type="PANTHER" id="PTHR12302:SF3">
    <property type="entry name" value="SERINE_THREONINE-PROTEIN KINASE 31"/>
    <property type="match status" value="1"/>
</dbReference>
<dbReference type="GO" id="GO:0004519">
    <property type="term" value="F:endonuclease activity"/>
    <property type="evidence" value="ECO:0007669"/>
    <property type="project" value="UniProtKB-KW"/>
</dbReference>
<sequence>MNRPRPTMNNTVAALAAISLFVGAPAGAADEVVQGTVTAVGSGDTFTIGTDGRPTVVRLSDINAPHGSEFYAPASRTLLTALLLGKPVRVVVHGRWGDGNVFGRVFAGELDVNLEMVRRAAAFVCWDFVQQTDYAPWEANAKRERRGLWSQTWEIEARGACLRRPPVELPPAKPG</sequence>
<evidence type="ECO:0000256" key="3">
    <source>
        <dbReference type="ARBA" id="ARBA00022801"/>
    </source>
</evidence>